<accession>A0A915EAT0</accession>
<reference evidence="3" key="1">
    <citation type="submission" date="2022-11" db="UniProtKB">
        <authorList>
            <consortium name="WormBaseParasite"/>
        </authorList>
    </citation>
    <scope>IDENTIFICATION</scope>
</reference>
<dbReference type="AlphaFoldDB" id="A0A915EAT0"/>
<proteinExistence type="predicted"/>
<dbReference type="WBParaSite" id="jg3882">
    <property type="protein sequence ID" value="jg3882"/>
    <property type="gene ID" value="jg3882"/>
</dbReference>
<name>A0A915EAT0_9BILA</name>
<feature type="region of interest" description="Disordered" evidence="1">
    <location>
        <begin position="65"/>
        <end position="84"/>
    </location>
</feature>
<evidence type="ECO:0000256" key="1">
    <source>
        <dbReference type="SAM" id="MobiDB-lite"/>
    </source>
</evidence>
<organism evidence="2 3">
    <name type="scientific">Ditylenchus dipsaci</name>
    <dbReference type="NCBI Taxonomy" id="166011"/>
    <lineage>
        <taxon>Eukaryota</taxon>
        <taxon>Metazoa</taxon>
        <taxon>Ecdysozoa</taxon>
        <taxon>Nematoda</taxon>
        <taxon>Chromadorea</taxon>
        <taxon>Rhabditida</taxon>
        <taxon>Tylenchina</taxon>
        <taxon>Tylenchomorpha</taxon>
        <taxon>Sphaerularioidea</taxon>
        <taxon>Anguinidae</taxon>
        <taxon>Anguininae</taxon>
        <taxon>Ditylenchus</taxon>
    </lineage>
</organism>
<sequence length="118" mass="13823">MKYGTSFIKKKTLWRNQVEVQSVSRVELFLPNFAEIRTLLQRLSNHQTSVSRHWELKHNGKQQLAKKVGSTFSEDPSDTNRRSSRVRRAFADVLSIPCMSLNLLLHPLVRRLFYELNP</sequence>
<keyword evidence="2" id="KW-1185">Reference proteome</keyword>
<protein>
    <submittedName>
        <fullName evidence="3">Uncharacterized protein</fullName>
    </submittedName>
</protein>
<dbReference type="Proteomes" id="UP000887574">
    <property type="component" value="Unplaced"/>
</dbReference>
<evidence type="ECO:0000313" key="2">
    <source>
        <dbReference type="Proteomes" id="UP000887574"/>
    </source>
</evidence>
<evidence type="ECO:0000313" key="3">
    <source>
        <dbReference type="WBParaSite" id="jg3882"/>
    </source>
</evidence>